<dbReference type="Gene3D" id="3.90.1580.10">
    <property type="entry name" value="paralog of FGE (formylglycine-generating enzyme)"/>
    <property type="match status" value="1"/>
</dbReference>
<dbReference type="InterPro" id="IPR042095">
    <property type="entry name" value="SUMF_sf"/>
</dbReference>
<dbReference type="Proteomes" id="UP000238348">
    <property type="component" value="Chromosome"/>
</dbReference>
<evidence type="ECO:0000313" key="4">
    <source>
        <dbReference type="Proteomes" id="UP000238348"/>
    </source>
</evidence>
<dbReference type="PROSITE" id="PS51257">
    <property type="entry name" value="PROKAR_LIPOPROTEIN"/>
    <property type="match status" value="1"/>
</dbReference>
<gene>
    <name evidence="3" type="ORF">SOCE26_061060</name>
</gene>
<accession>A0A2L0EZC5</accession>
<evidence type="ECO:0000313" key="3">
    <source>
        <dbReference type="EMBL" id="AUX44640.1"/>
    </source>
</evidence>
<dbReference type="PANTHER" id="PTHR23150">
    <property type="entry name" value="SULFATASE MODIFYING FACTOR 1, 2"/>
    <property type="match status" value="1"/>
</dbReference>
<dbReference type="SUPFAM" id="SSF56436">
    <property type="entry name" value="C-type lectin-like"/>
    <property type="match status" value="1"/>
</dbReference>
<reference evidence="3 4" key="1">
    <citation type="submission" date="2015-09" db="EMBL/GenBank/DDBJ databases">
        <title>Sorangium comparison.</title>
        <authorList>
            <person name="Zaburannyi N."/>
            <person name="Bunk B."/>
            <person name="Overmann J."/>
            <person name="Mueller R."/>
        </authorList>
    </citation>
    <scope>NUCLEOTIDE SEQUENCE [LARGE SCALE GENOMIC DNA]</scope>
    <source>
        <strain evidence="3 4">So ce26</strain>
    </source>
</reference>
<feature type="chain" id="PRO_5014752791" description="Sulfatase-modifying factor enzyme-like domain-containing protein" evidence="1">
    <location>
        <begin position="24"/>
        <end position="301"/>
    </location>
</feature>
<dbReference type="Pfam" id="PF03781">
    <property type="entry name" value="FGE-sulfatase"/>
    <property type="match status" value="1"/>
</dbReference>
<protein>
    <recommendedName>
        <fullName evidence="2">Sulfatase-modifying factor enzyme-like domain-containing protein</fullName>
    </recommendedName>
</protein>
<evidence type="ECO:0000259" key="2">
    <source>
        <dbReference type="Pfam" id="PF03781"/>
    </source>
</evidence>
<dbReference type="InterPro" id="IPR016187">
    <property type="entry name" value="CTDL_fold"/>
</dbReference>
<feature type="signal peptide" evidence="1">
    <location>
        <begin position="1"/>
        <end position="23"/>
    </location>
</feature>
<evidence type="ECO:0000256" key="1">
    <source>
        <dbReference type="SAM" id="SignalP"/>
    </source>
</evidence>
<dbReference type="GO" id="GO:0120147">
    <property type="term" value="F:formylglycine-generating oxidase activity"/>
    <property type="evidence" value="ECO:0007669"/>
    <property type="project" value="TreeGrafter"/>
</dbReference>
<dbReference type="InterPro" id="IPR051043">
    <property type="entry name" value="Sulfatase_Mod_Factor_Kinase"/>
</dbReference>
<dbReference type="PANTHER" id="PTHR23150:SF19">
    <property type="entry name" value="FORMYLGLYCINE-GENERATING ENZYME"/>
    <property type="match status" value="1"/>
</dbReference>
<keyword evidence="1" id="KW-0732">Signal</keyword>
<dbReference type="AlphaFoldDB" id="A0A2L0EZC5"/>
<dbReference type="RefSeq" id="WP_104983137.1">
    <property type="nucleotide sequence ID" value="NZ_CP012673.1"/>
</dbReference>
<feature type="domain" description="Sulfatase-modifying factor enzyme-like" evidence="2">
    <location>
        <begin position="77"/>
        <end position="299"/>
    </location>
</feature>
<name>A0A2L0EZC5_SORCE</name>
<proteinExistence type="predicted"/>
<sequence length="301" mass="31087">MGRRATLRAATAAAALGAATAAAAVLVSACTLLRPLDGLTCEPGAGNASCLYGDACEADADCATASCAASTSTCQCPAGMVTIQSTFCIDQTEVSNAAYKRFLETGPDVAAQEPFCAFNGSFAFDETVDEPGDMVPPDCLTRRKEDDYPATCVDWCDARAYCKSLGKRLCGKLHGGALPYGGDTDGAHGEWYEACSKGGTRAYSTGELALNCNGDGQEPVAVAVDAGAACEGGYDGLRYMSGNIREWEDSCSGDVGPEDDCTTRGGSFDSGDAPEQLQCSARQGSKRADTYHGIGFRCCSG</sequence>
<organism evidence="3 4">
    <name type="scientific">Sorangium cellulosum</name>
    <name type="common">Polyangium cellulosum</name>
    <dbReference type="NCBI Taxonomy" id="56"/>
    <lineage>
        <taxon>Bacteria</taxon>
        <taxon>Pseudomonadati</taxon>
        <taxon>Myxococcota</taxon>
        <taxon>Polyangia</taxon>
        <taxon>Polyangiales</taxon>
        <taxon>Polyangiaceae</taxon>
        <taxon>Sorangium</taxon>
    </lineage>
</organism>
<dbReference type="InterPro" id="IPR005532">
    <property type="entry name" value="SUMF_dom"/>
</dbReference>
<dbReference type="OrthoDB" id="5505182at2"/>
<dbReference type="EMBL" id="CP012673">
    <property type="protein sequence ID" value="AUX44640.1"/>
    <property type="molecule type" value="Genomic_DNA"/>
</dbReference>